<dbReference type="Pfam" id="PF07833">
    <property type="entry name" value="Cu_amine_oxidN1"/>
    <property type="match status" value="2"/>
</dbReference>
<sequence>MRKVRFPAALLSLFLLISMAPLTVSAPANVSASNISNNTNNTIKVQSMNVKLTFDGVIMEPPVGQYVFIYNNTTYVPLRFVSYALQKSVSWDAKNLKVTVAEPSSAELVVIKEYLMNATNNNSTSTATKNIILNSVKASYGFNGAAKSVPAGQSSYLLNGSLYIPLRFLSESVGNEISWNQKSMTITAESASYKAQTAVGGKDNTTNNSNGKDSGGATATPAPTTGATGGGSAGAGAGAGGGTAKVSYESITSETEAKLNALESESRSTLMATAIEYLSAKDADSKASIKARGVQQLASFTSSFNSILSDCEAKLQAGGYDTGIISQYRAAFEASLQQGKAQVTE</sequence>
<dbReference type="STRING" id="268407.PWYN_27850"/>
<keyword evidence="2" id="KW-0732">Signal</keyword>
<dbReference type="EMBL" id="JQCR01000003">
    <property type="protein sequence ID" value="KGE18330.1"/>
    <property type="molecule type" value="Genomic_DNA"/>
</dbReference>
<dbReference type="InterPro" id="IPR012854">
    <property type="entry name" value="Cu_amine_oxidase-like_N"/>
</dbReference>
<feature type="chain" id="PRO_5001945331" description="Copper amine oxidase-like N-terminal domain-containing protein" evidence="2">
    <location>
        <begin position="27"/>
        <end position="345"/>
    </location>
</feature>
<dbReference type="OrthoDB" id="574706at2"/>
<reference evidence="4 5" key="2">
    <citation type="submission" date="2014-10" db="EMBL/GenBank/DDBJ databases">
        <title>Comparative genomics of the Paenibacillus odorifer group.</title>
        <authorList>
            <person name="Tsai Y.-C."/>
            <person name="Martin N."/>
            <person name="Korlach J."/>
            <person name="Wiedmann M."/>
        </authorList>
    </citation>
    <scope>NUCLEOTIDE SEQUENCE [LARGE SCALE GENOMIC DNA]</scope>
    <source>
        <strain evidence="4 5">DSM 18334</strain>
    </source>
</reference>
<feature type="region of interest" description="Disordered" evidence="1">
    <location>
        <begin position="197"/>
        <end position="236"/>
    </location>
</feature>
<feature type="compositionally biased region" description="Gly residues" evidence="1">
    <location>
        <begin position="227"/>
        <end position="236"/>
    </location>
</feature>
<accession>A0A098M726</accession>
<dbReference type="eggNOG" id="COG4632">
    <property type="taxonomic scope" value="Bacteria"/>
</dbReference>
<dbReference type="AlphaFoldDB" id="A0A098M726"/>
<comment type="caution">
    <text evidence="4">The sequence shown here is derived from an EMBL/GenBank/DDBJ whole genome shotgun (WGS) entry which is preliminary data.</text>
</comment>
<evidence type="ECO:0000256" key="1">
    <source>
        <dbReference type="SAM" id="MobiDB-lite"/>
    </source>
</evidence>
<dbReference type="InterPro" id="IPR036582">
    <property type="entry name" value="Mao_N_sf"/>
</dbReference>
<evidence type="ECO:0000313" key="5">
    <source>
        <dbReference type="Proteomes" id="UP000029734"/>
    </source>
</evidence>
<name>A0A098M726_9BACL</name>
<gene>
    <name evidence="4" type="ORF">PWYN_27850</name>
</gene>
<evidence type="ECO:0000313" key="4">
    <source>
        <dbReference type="EMBL" id="KGE18330.1"/>
    </source>
</evidence>
<feature type="domain" description="Copper amine oxidase-like N-terminal" evidence="3">
    <location>
        <begin position="149"/>
        <end position="210"/>
    </location>
</feature>
<proteinExistence type="predicted"/>
<feature type="domain" description="Copper amine oxidase-like N-terminal" evidence="3">
    <location>
        <begin position="38"/>
        <end position="99"/>
    </location>
</feature>
<dbReference type="Proteomes" id="UP000029734">
    <property type="component" value="Unassembled WGS sequence"/>
</dbReference>
<evidence type="ECO:0000259" key="3">
    <source>
        <dbReference type="Pfam" id="PF07833"/>
    </source>
</evidence>
<reference evidence="4 5" key="1">
    <citation type="submission" date="2014-08" db="EMBL/GenBank/DDBJ databases">
        <authorList>
            <person name="den Bakker H.C."/>
        </authorList>
    </citation>
    <scope>NUCLEOTIDE SEQUENCE [LARGE SCALE GENOMIC DNA]</scope>
    <source>
        <strain evidence="4 5">DSM 18334</strain>
    </source>
</reference>
<evidence type="ECO:0000256" key="2">
    <source>
        <dbReference type="SAM" id="SignalP"/>
    </source>
</evidence>
<feature type="compositionally biased region" description="Polar residues" evidence="1">
    <location>
        <begin position="203"/>
        <end position="212"/>
    </location>
</feature>
<organism evidence="4 5">
    <name type="scientific">Paenibacillus wynnii</name>
    <dbReference type="NCBI Taxonomy" id="268407"/>
    <lineage>
        <taxon>Bacteria</taxon>
        <taxon>Bacillati</taxon>
        <taxon>Bacillota</taxon>
        <taxon>Bacilli</taxon>
        <taxon>Bacillales</taxon>
        <taxon>Paenibacillaceae</taxon>
        <taxon>Paenibacillus</taxon>
    </lineage>
</organism>
<protein>
    <recommendedName>
        <fullName evidence="3">Copper amine oxidase-like N-terminal domain-containing protein</fullName>
    </recommendedName>
</protein>
<dbReference type="RefSeq" id="WP_036658370.1">
    <property type="nucleotide sequence ID" value="NZ_JQCR01000003.1"/>
</dbReference>
<dbReference type="Gene3D" id="3.30.457.10">
    <property type="entry name" value="Copper amine oxidase-like, N-terminal domain"/>
    <property type="match status" value="1"/>
</dbReference>
<dbReference type="SUPFAM" id="SSF55383">
    <property type="entry name" value="Copper amine oxidase, domain N"/>
    <property type="match status" value="2"/>
</dbReference>
<feature type="signal peptide" evidence="2">
    <location>
        <begin position="1"/>
        <end position="26"/>
    </location>
</feature>
<keyword evidence="5" id="KW-1185">Reference proteome</keyword>
<feature type="compositionally biased region" description="Low complexity" evidence="1">
    <location>
        <begin position="215"/>
        <end position="226"/>
    </location>
</feature>